<comment type="caution">
    <text evidence="2">The sequence shown here is derived from an EMBL/GenBank/DDBJ whole genome shotgun (WGS) entry which is preliminary data.</text>
</comment>
<feature type="compositionally biased region" description="Low complexity" evidence="1">
    <location>
        <begin position="200"/>
        <end position="209"/>
    </location>
</feature>
<keyword evidence="3" id="KW-1185">Reference proteome</keyword>
<organism evidence="2 3">
    <name type="scientific">Tegillarca granosa</name>
    <name type="common">Malaysian cockle</name>
    <name type="synonym">Anadara granosa</name>
    <dbReference type="NCBI Taxonomy" id="220873"/>
    <lineage>
        <taxon>Eukaryota</taxon>
        <taxon>Metazoa</taxon>
        <taxon>Spiralia</taxon>
        <taxon>Lophotrochozoa</taxon>
        <taxon>Mollusca</taxon>
        <taxon>Bivalvia</taxon>
        <taxon>Autobranchia</taxon>
        <taxon>Pteriomorphia</taxon>
        <taxon>Arcoida</taxon>
        <taxon>Arcoidea</taxon>
        <taxon>Arcidae</taxon>
        <taxon>Tegillarca</taxon>
    </lineage>
</organism>
<reference evidence="2 3" key="1">
    <citation type="submission" date="2022-12" db="EMBL/GenBank/DDBJ databases">
        <title>Chromosome-level genome of Tegillarca granosa.</title>
        <authorList>
            <person name="Kim J."/>
        </authorList>
    </citation>
    <scope>NUCLEOTIDE SEQUENCE [LARGE SCALE GENOMIC DNA]</scope>
    <source>
        <strain evidence="2">Teg-2019</strain>
        <tissue evidence="2">Adductor muscle</tissue>
    </source>
</reference>
<sequence>MLYVLLRVKPRGVSAEIYDEMEEPCERIQAKDREQKEDQKRPKTSIVQSLVSPPGTHPSPSASPKHSLSPERYSHVQRKYSLIQEESLEDDDEDDMDAEDYGDLRSAKSAESLDDSAVHRSQCSPPTFEMLSLKRPLVSVASSPQLLNQICEEHESDEEDDIVPSKLHSPRLRLSRNSATSPEIIRKYGQRKKRRGAGSRGASCSSSDASDTDDTEGRSRKDKIIKHKFMHRRDSSDHSSDTDGGPPGPTGGSRGGGPGLGGGHSKDSHGKDKKGGGGGGSNGGKGHRDGKGGSSGSQGSKQNSNNNQLRVLANNRNGENAINSAFSNLSLSSINSKNSLKYIVEKSECEDDDEEGISMKSTTNSNNYSLNNNVDKPTEMIVTDKENNTLLHVNTGPICSTNGCVMINLFVGYPVL</sequence>
<feature type="region of interest" description="Disordered" evidence="1">
    <location>
        <begin position="21"/>
        <end position="123"/>
    </location>
</feature>
<feature type="compositionally biased region" description="Basic residues" evidence="1">
    <location>
        <begin position="220"/>
        <end position="231"/>
    </location>
</feature>
<feature type="compositionally biased region" description="Basic residues" evidence="1">
    <location>
        <begin position="188"/>
        <end position="197"/>
    </location>
</feature>
<evidence type="ECO:0000313" key="3">
    <source>
        <dbReference type="Proteomes" id="UP001217089"/>
    </source>
</evidence>
<feature type="compositionally biased region" description="Gly residues" evidence="1">
    <location>
        <begin position="250"/>
        <end position="263"/>
    </location>
</feature>
<gene>
    <name evidence="2" type="ORF">KUTeg_019014</name>
</gene>
<feature type="compositionally biased region" description="Basic and acidic residues" evidence="1">
    <location>
        <begin position="232"/>
        <end position="241"/>
    </location>
</feature>
<name>A0ABQ9EBA7_TEGGR</name>
<evidence type="ECO:0000256" key="1">
    <source>
        <dbReference type="SAM" id="MobiDB-lite"/>
    </source>
</evidence>
<feature type="compositionally biased region" description="Acidic residues" evidence="1">
    <location>
        <begin position="86"/>
        <end position="101"/>
    </location>
</feature>
<dbReference type="Proteomes" id="UP001217089">
    <property type="component" value="Unassembled WGS sequence"/>
</dbReference>
<proteinExistence type="predicted"/>
<evidence type="ECO:0000313" key="2">
    <source>
        <dbReference type="EMBL" id="KAJ8302618.1"/>
    </source>
</evidence>
<dbReference type="EMBL" id="JARBDR010000917">
    <property type="protein sequence ID" value="KAJ8302618.1"/>
    <property type="molecule type" value="Genomic_DNA"/>
</dbReference>
<accession>A0ABQ9EBA7</accession>
<feature type="region of interest" description="Disordered" evidence="1">
    <location>
        <begin position="150"/>
        <end position="305"/>
    </location>
</feature>
<feature type="compositionally biased region" description="Basic and acidic residues" evidence="1">
    <location>
        <begin position="24"/>
        <end position="41"/>
    </location>
</feature>
<protein>
    <submittedName>
        <fullName evidence="2">Uncharacterized protein</fullName>
    </submittedName>
</protein>
<feature type="compositionally biased region" description="Basic and acidic residues" evidence="1">
    <location>
        <begin position="264"/>
        <end position="275"/>
    </location>
</feature>